<dbReference type="EMBL" id="CM044705">
    <property type="protein sequence ID" value="KAI5661372.1"/>
    <property type="molecule type" value="Genomic_DNA"/>
</dbReference>
<comment type="caution">
    <text evidence="1">The sequence shown here is derived from an EMBL/GenBank/DDBJ whole genome shotgun (WGS) entry which is preliminary data.</text>
</comment>
<name>A0ACC0ALQ5_CATRO</name>
<evidence type="ECO:0000313" key="1">
    <source>
        <dbReference type="EMBL" id="KAI5661372.1"/>
    </source>
</evidence>
<organism evidence="1 2">
    <name type="scientific">Catharanthus roseus</name>
    <name type="common">Madagascar periwinkle</name>
    <name type="synonym">Vinca rosea</name>
    <dbReference type="NCBI Taxonomy" id="4058"/>
    <lineage>
        <taxon>Eukaryota</taxon>
        <taxon>Viridiplantae</taxon>
        <taxon>Streptophyta</taxon>
        <taxon>Embryophyta</taxon>
        <taxon>Tracheophyta</taxon>
        <taxon>Spermatophyta</taxon>
        <taxon>Magnoliopsida</taxon>
        <taxon>eudicotyledons</taxon>
        <taxon>Gunneridae</taxon>
        <taxon>Pentapetalae</taxon>
        <taxon>asterids</taxon>
        <taxon>lamiids</taxon>
        <taxon>Gentianales</taxon>
        <taxon>Apocynaceae</taxon>
        <taxon>Rauvolfioideae</taxon>
        <taxon>Vinceae</taxon>
        <taxon>Catharanthinae</taxon>
        <taxon>Catharanthus</taxon>
    </lineage>
</organism>
<dbReference type="Proteomes" id="UP001060085">
    <property type="component" value="Linkage Group LG05"/>
</dbReference>
<protein>
    <submittedName>
        <fullName evidence="1">Uncharacterized protein</fullName>
    </submittedName>
</protein>
<sequence>MFRDKRRQFAKNVLWGMLKTNPTSCLHVKRQYLSSIRNLSSAVKSSRIDNYQLLGFFPSKHRQYPHESSRTLILTSQTVQTTLVNCPSDIIALSFFMWCARQPNYFHQRVAFEAMVHVVSRLTQKFSMVRRILEELNHVGCVTKPQTLLLLLRIFWCGRMYDMVFDTFEEMINCGYSPNTFARNILMDVLFKLGQVDVALRFMEETKLPNFLTFSIAVCNLCNLNDQTNLRIVLRKTLRSGFCLNPETFVLVLNSYCKLGRLEEALQLLGLMKTLGVRLSVNIWSILIDGFCKSGQLDTATYLLSRMVESGCSPNIVTCTSLIKGFLESKMLDEAFEILDTLKSKGCYPDLVLSNVLIDCLSKVGRYDDALDVFFNLQERRLIPDPYTFSSIMSIICSSGQFLLLPLLISGLVIQPDLVMCNTILRYFCNAGYPSGAVEFYNDMIDKGFVPDKYSYAELLSGLCKMGRIHEAVSVYCGIVRSHFGVDAHMHTIIMDGLIKSGNFHSAINFFRQAAAENVPLDVISFTVAINGLLQGGRAGEAYNLFSQMKDIGISPNIHTYNLILSSCCKDRDVKMIKKILKEMSDSRVEMDSYTYELIKGFLYKSHNSSLVLNIFVELWDSGLLPEKMCSLLVERGKDATVVVAHRSKVVTVQDIGSSSSDECCGLAASVG</sequence>
<proteinExistence type="predicted"/>
<reference evidence="2" key="1">
    <citation type="journal article" date="2023" name="Nat. Plants">
        <title>Single-cell RNA sequencing provides a high-resolution roadmap for understanding the multicellular compartmentation of specialized metabolism.</title>
        <authorList>
            <person name="Sun S."/>
            <person name="Shen X."/>
            <person name="Li Y."/>
            <person name="Li Y."/>
            <person name="Wang S."/>
            <person name="Li R."/>
            <person name="Zhang H."/>
            <person name="Shen G."/>
            <person name="Guo B."/>
            <person name="Wei J."/>
            <person name="Xu J."/>
            <person name="St-Pierre B."/>
            <person name="Chen S."/>
            <person name="Sun C."/>
        </authorList>
    </citation>
    <scope>NUCLEOTIDE SEQUENCE [LARGE SCALE GENOMIC DNA]</scope>
</reference>
<evidence type="ECO:0000313" key="2">
    <source>
        <dbReference type="Proteomes" id="UP001060085"/>
    </source>
</evidence>
<gene>
    <name evidence="1" type="ORF">M9H77_20695</name>
</gene>
<accession>A0ACC0ALQ5</accession>
<keyword evidence="2" id="KW-1185">Reference proteome</keyword>